<dbReference type="GO" id="GO:0000287">
    <property type="term" value="F:magnesium ion binding"/>
    <property type="evidence" value="ECO:0007669"/>
    <property type="project" value="UniProtKB-UniRule"/>
</dbReference>
<dbReference type="RefSeq" id="WP_088619669.1">
    <property type="nucleotide sequence ID" value="NZ_CP022129.1"/>
</dbReference>
<feature type="domain" description="PIN" evidence="9">
    <location>
        <begin position="4"/>
        <end position="125"/>
    </location>
</feature>
<dbReference type="GO" id="GO:0016787">
    <property type="term" value="F:hydrolase activity"/>
    <property type="evidence" value="ECO:0007669"/>
    <property type="project" value="UniProtKB-KW"/>
</dbReference>
<dbReference type="InterPro" id="IPR050556">
    <property type="entry name" value="Type_II_TA_system_RNase"/>
</dbReference>
<comment type="cofactor">
    <cofactor evidence="1 8">
        <name>Mg(2+)</name>
        <dbReference type="ChEBI" id="CHEBI:18420"/>
    </cofactor>
</comment>
<keyword evidence="3 8" id="KW-0540">Nuclease</keyword>
<dbReference type="GO" id="GO:0090729">
    <property type="term" value="F:toxin activity"/>
    <property type="evidence" value="ECO:0007669"/>
    <property type="project" value="UniProtKB-KW"/>
</dbReference>
<dbReference type="CDD" id="cd18745">
    <property type="entry name" value="PIN_VapC4-5_FitB-like"/>
    <property type="match status" value="1"/>
</dbReference>
<organism evidence="10 11">
    <name type="scientific">Methylovulum psychrotolerans</name>
    <dbReference type="NCBI Taxonomy" id="1704499"/>
    <lineage>
        <taxon>Bacteria</taxon>
        <taxon>Pseudomonadati</taxon>
        <taxon>Pseudomonadota</taxon>
        <taxon>Gammaproteobacteria</taxon>
        <taxon>Methylococcales</taxon>
        <taxon>Methylococcaceae</taxon>
        <taxon>Methylovulum</taxon>
    </lineage>
</organism>
<evidence type="ECO:0000256" key="3">
    <source>
        <dbReference type="ARBA" id="ARBA00022722"/>
    </source>
</evidence>
<feature type="binding site" evidence="8">
    <location>
        <position position="7"/>
    </location>
    <ligand>
        <name>Mg(2+)</name>
        <dbReference type="ChEBI" id="CHEBI:18420"/>
    </ligand>
</feature>
<evidence type="ECO:0000256" key="1">
    <source>
        <dbReference type="ARBA" id="ARBA00001946"/>
    </source>
</evidence>
<evidence type="ECO:0000259" key="9">
    <source>
        <dbReference type="Pfam" id="PF01850"/>
    </source>
</evidence>
<dbReference type="InterPro" id="IPR022907">
    <property type="entry name" value="VapC_family"/>
</dbReference>
<evidence type="ECO:0000256" key="7">
    <source>
        <dbReference type="ARBA" id="ARBA00038093"/>
    </source>
</evidence>
<dbReference type="InterPro" id="IPR002716">
    <property type="entry name" value="PIN_dom"/>
</dbReference>
<keyword evidence="8" id="KW-0800">Toxin</keyword>
<evidence type="ECO:0000313" key="11">
    <source>
        <dbReference type="Proteomes" id="UP000197019"/>
    </source>
</evidence>
<dbReference type="KEGG" id="mpsy:CEK71_12320"/>
<evidence type="ECO:0000256" key="5">
    <source>
        <dbReference type="ARBA" id="ARBA00022801"/>
    </source>
</evidence>
<evidence type="ECO:0000256" key="8">
    <source>
        <dbReference type="HAMAP-Rule" id="MF_00265"/>
    </source>
</evidence>
<protein>
    <recommendedName>
        <fullName evidence="8">Ribonuclease VapC</fullName>
        <shortName evidence="8">RNase VapC</shortName>
        <ecNumber evidence="8">3.1.-.-</ecNumber>
    </recommendedName>
    <alternativeName>
        <fullName evidence="8">Toxin VapC</fullName>
    </alternativeName>
</protein>
<keyword evidence="6 8" id="KW-0460">Magnesium</keyword>
<dbReference type="AlphaFoldDB" id="A0A1Z4BZT2"/>
<accession>A0A1Z4BZT2</accession>
<keyword evidence="11" id="KW-1185">Reference proteome</keyword>
<sequence>MSRYLLDTNICIAWLKNDVAIVQRIIAAGEHNITLCAPVKAELWYGACKSQKVAENQASLARLFNDFPSLPFDDKAALKQGDIRAQLAKQGTPIGPYDMQIAAIALAHGLTVVTHNTREFARVPGLVLEDWLS</sequence>
<dbReference type="PANTHER" id="PTHR33653:SF1">
    <property type="entry name" value="RIBONUCLEASE VAPC2"/>
    <property type="match status" value="1"/>
</dbReference>
<evidence type="ECO:0000256" key="6">
    <source>
        <dbReference type="ARBA" id="ARBA00022842"/>
    </source>
</evidence>
<feature type="binding site" evidence="8">
    <location>
        <position position="98"/>
    </location>
    <ligand>
        <name>Mg(2+)</name>
        <dbReference type="ChEBI" id="CHEBI:18420"/>
    </ligand>
</feature>
<keyword evidence="2 8" id="KW-1277">Toxin-antitoxin system</keyword>
<gene>
    <name evidence="8" type="primary">vapC</name>
    <name evidence="10" type="ORF">CEK71_12320</name>
</gene>
<evidence type="ECO:0000313" key="10">
    <source>
        <dbReference type="EMBL" id="ASF46797.1"/>
    </source>
</evidence>
<keyword evidence="4 8" id="KW-0479">Metal-binding</keyword>
<dbReference type="SUPFAM" id="SSF88723">
    <property type="entry name" value="PIN domain-like"/>
    <property type="match status" value="1"/>
</dbReference>
<reference evidence="10 11" key="1">
    <citation type="submission" date="2017-06" db="EMBL/GenBank/DDBJ databases">
        <title>Genome Sequencing of the methanotroph Methylovulum psychrotolerants str. HV10-M2 isolated from a high-altitude environment.</title>
        <authorList>
            <person name="Mateos-Rivera A."/>
        </authorList>
    </citation>
    <scope>NUCLEOTIDE SEQUENCE [LARGE SCALE GENOMIC DNA]</scope>
    <source>
        <strain evidence="10 11">HV10_M2</strain>
    </source>
</reference>
<comment type="similarity">
    <text evidence="7 8">Belongs to the PINc/VapC protein family.</text>
</comment>
<keyword evidence="5 8" id="KW-0378">Hydrolase</keyword>
<dbReference type="Pfam" id="PF01850">
    <property type="entry name" value="PIN"/>
    <property type="match status" value="1"/>
</dbReference>
<dbReference type="OrthoDB" id="9796690at2"/>
<dbReference type="Gene3D" id="3.40.50.1010">
    <property type="entry name" value="5'-nuclease"/>
    <property type="match status" value="1"/>
</dbReference>
<dbReference type="InterPro" id="IPR029060">
    <property type="entry name" value="PIN-like_dom_sf"/>
</dbReference>
<dbReference type="Proteomes" id="UP000197019">
    <property type="component" value="Chromosome"/>
</dbReference>
<evidence type="ECO:0000256" key="2">
    <source>
        <dbReference type="ARBA" id="ARBA00022649"/>
    </source>
</evidence>
<name>A0A1Z4BZT2_9GAMM</name>
<dbReference type="GO" id="GO:0004540">
    <property type="term" value="F:RNA nuclease activity"/>
    <property type="evidence" value="ECO:0007669"/>
    <property type="project" value="InterPro"/>
</dbReference>
<comment type="function">
    <text evidence="8">Toxic component of a toxin-antitoxin (TA) system. An RNase.</text>
</comment>
<dbReference type="PANTHER" id="PTHR33653">
    <property type="entry name" value="RIBONUCLEASE VAPC2"/>
    <property type="match status" value="1"/>
</dbReference>
<dbReference type="EC" id="3.1.-.-" evidence="8"/>
<evidence type="ECO:0000256" key="4">
    <source>
        <dbReference type="ARBA" id="ARBA00022723"/>
    </source>
</evidence>
<proteinExistence type="inferred from homology"/>
<dbReference type="HAMAP" id="MF_00265">
    <property type="entry name" value="VapC_Nob1"/>
    <property type="match status" value="1"/>
</dbReference>
<dbReference type="EMBL" id="CP022129">
    <property type="protein sequence ID" value="ASF46797.1"/>
    <property type="molecule type" value="Genomic_DNA"/>
</dbReference>